<comment type="caution">
    <text evidence="2">The sequence shown here is derived from an EMBL/GenBank/DDBJ whole genome shotgun (WGS) entry which is preliminary data.</text>
</comment>
<sequence>MNDRAAWQEQADENADSRLIEITNPEFRTLTISGARTGVRLEKIFWQALDELSNDAGQKRTRFVSQIVEAANNLDINATGAIRSTTVDLLLREVERLRPLAQISSMVGLLQAGPAPAFALDQRKRLVQSNPEFLRYLRSVAGSPGAVADAAQLSMERPLDSLFKDLPAGQTTECGISIRSGNRERRTTARILMVPPAPAKVLVGYILS</sequence>
<keyword evidence="3" id="KW-1185">Reference proteome</keyword>
<dbReference type="OrthoDB" id="7336664at2"/>
<dbReference type="Pfam" id="PF13467">
    <property type="entry name" value="RHH_4"/>
    <property type="match status" value="1"/>
</dbReference>
<dbReference type="AlphaFoldDB" id="A0A087LZL1"/>
<dbReference type="Gene3D" id="1.10.3990.20">
    <property type="entry name" value="protein bp1543"/>
    <property type="match status" value="1"/>
</dbReference>
<dbReference type="Proteomes" id="UP000028981">
    <property type="component" value="Unassembled WGS sequence"/>
</dbReference>
<evidence type="ECO:0000313" key="2">
    <source>
        <dbReference type="EMBL" id="KFL30064.1"/>
    </source>
</evidence>
<dbReference type="STRING" id="46914.JP75_17305"/>
<accession>A0A087LZL1</accession>
<gene>
    <name evidence="2" type="ORF">JP75_17305</name>
</gene>
<dbReference type="InterPro" id="IPR027373">
    <property type="entry name" value="RHH_dom"/>
</dbReference>
<name>A0A087LZL1_9HYPH</name>
<protein>
    <recommendedName>
        <fullName evidence="1">Ribbon-helix-helix domain-containing protein</fullName>
    </recommendedName>
</protein>
<evidence type="ECO:0000313" key="3">
    <source>
        <dbReference type="Proteomes" id="UP000028981"/>
    </source>
</evidence>
<evidence type="ECO:0000259" key="1">
    <source>
        <dbReference type="Pfam" id="PF13467"/>
    </source>
</evidence>
<reference evidence="2 3" key="1">
    <citation type="submission" date="2014-08" db="EMBL/GenBank/DDBJ databases">
        <authorList>
            <person name="Hassan Y.I."/>
            <person name="Lepp D."/>
            <person name="Zhou T."/>
        </authorList>
    </citation>
    <scope>NUCLEOTIDE SEQUENCE [LARGE SCALE GENOMIC DNA]</scope>
    <source>
        <strain evidence="2 3">IFO13584</strain>
    </source>
</reference>
<feature type="domain" description="Ribbon-helix-helix" evidence="1">
    <location>
        <begin position="27"/>
        <end position="87"/>
    </location>
</feature>
<dbReference type="InterPro" id="IPR038268">
    <property type="entry name" value="RHH_sf"/>
</dbReference>
<dbReference type="EMBL" id="JQGC01000016">
    <property type="protein sequence ID" value="KFL30064.1"/>
    <property type="molecule type" value="Genomic_DNA"/>
</dbReference>
<proteinExistence type="predicted"/>
<dbReference type="RefSeq" id="WP_035085281.1">
    <property type="nucleotide sequence ID" value="NZ_JQGC01000016.1"/>
</dbReference>
<organism evidence="2 3">
    <name type="scientific">Devosia riboflavina</name>
    <dbReference type="NCBI Taxonomy" id="46914"/>
    <lineage>
        <taxon>Bacteria</taxon>
        <taxon>Pseudomonadati</taxon>
        <taxon>Pseudomonadota</taxon>
        <taxon>Alphaproteobacteria</taxon>
        <taxon>Hyphomicrobiales</taxon>
        <taxon>Devosiaceae</taxon>
        <taxon>Devosia</taxon>
    </lineage>
</organism>